<keyword evidence="4" id="KW-1185">Reference proteome</keyword>
<protein>
    <submittedName>
        <fullName evidence="3">OB-fold domain-containing protein</fullName>
    </submittedName>
</protein>
<dbReference type="PANTHER" id="PTHR34075:SF5">
    <property type="entry name" value="BLR3430 PROTEIN"/>
    <property type="match status" value="1"/>
</dbReference>
<dbReference type="Proteomes" id="UP001190465">
    <property type="component" value="Chromosome"/>
</dbReference>
<dbReference type="Pfam" id="PF01796">
    <property type="entry name" value="OB_ChsH2_C"/>
    <property type="match status" value="1"/>
</dbReference>
<dbReference type="Gene3D" id="6.10.30.10">
    <property type="match status" value="1"/>
</dbReference>
<evidence type="ECO:0000259" key="1">
    <source>
        <dbReference type="Pfam" id="PF01796"/>
    </source>
</evidence>
<sequence length="141" mass="15521">MTQSPELPVSIPRTLPELDEWSRPFWTAGAAGELRIAHCPSCRKYLHPPRPHCRDCGTAPEFVAVSGCGTVFTFTVAQQQFHPEVPTPFVIALVELDEQDDLRLVTNIVDCDPDAVTTGMRVKVGFEQQGAVFVPVFSPLS</sequence>
<gene>
    <name evidence="3" type="ORF">MU0053_004736</name>
</gene>
<evidence type="ECO:0000259" key="2">
    <source>
        <dbReference type="Pfam" id="PF12172"/>
    </source>
</evidence>
<evidence type="ECO:0000313" key="4">
    <source>
        <dbReference type="Proteomes" id="UP001190465"/>
    </source>
</evidence>
<evidence type="ECO:0000313" key="3">
    <source>
        <dbReference type="EMBL" id="CAJ1510688.1"/>
    </source>
</evidence>
<feature type="domain" description="ChsH2 rubredoxin-like zinc ribbon" evidence="2">
    <location>
        <begin position="26"/>
        <end position="58"/>
    </location>
</feature>
<feature type="domain" description="ChsH2 C-terminal OB-fold" evidence="1">
    <location>
        <begin position="63"/>
        <end position="126"/>
    </location>
</feature>
<dbReference type="EMBL" id="OY726397">
    <property type="protein sequence ID" value="CAJ1510688.1"/>
    <property type="molecule type" value="Genomic_DNA"/>
</dbReference>
<dbReference type="RefSeq" id="WP_308480004.1">
    <property type="nucleotide sequence ID" value="NZ_OY726397.1"/>
</dbReference>
<dbReference type="InterPro" id="IPR052513">
    <property type="entry name" value="Thioester_dehydratase-like"/>
</dbReference>
<organism evidence="3 4">
    <name type="scientific">[Mycobacterium] burgundiense</name>
    <dbReference type="NCBI Taxonomy" id="3064286"/>
    <lineage>
        <taxon>Bacteria</taxon>
        <taxon>Bacillati</taxon>
        <taxon>Actinomycetota</taxon>
        <taxon>Actinomycetes</taxon>
        <taxon>Mycobacteriales</taxon>
        <taxon>Mycobacteriaceae</taxon>
        <taxon>Mycolicibacterium</taxon>
    </lineage>
</organism>
<reference evidence="3 4" key="1">
    <citation type="submission" date="2023-08" db="EMBL/GenBank/DDBJ databases">
        <authorList>
            <person name="Folkvardsen B D."/>
            <person name="Norman A."/>
        </authorList>
    </citation>
    <scope>NUCLEOTIDE SEQUENCE [LARGE SCALE GENOMIC DNA]</scope>
    <source>
        <strain evidence="3 4">Mu0053</strain>
    </source>
</reference>
<dbReference type="PANTHER" id="PTHR34075">
    <property type="entry name" value="BLR3430 PROTEIN"/>
    <property type="match status" value="1"/>
</dbReference>
<accession>A0ABN9NR90</accession>
<dbReference type="InterPro" id="IPR002878">
    <property type="entry name" value="ChsH2_C"/>
</dbReference>
<dbReference type="Pfam" id="PF12172">
    <property type="entry name" value="zf-ChsH2"/>
    <property type="match status" value="1"/>
</dbReference>
<dbReference type="InterPro" id="IPR012340">
    <property type="entry name" value="NA-bd_OB-fold"/>
</dbReference>
<proteinExistence type="predicted"/>
<name>A0ABN9NR90_9MYCO</name>
<dbReference type="InterPro" id="IPR022002">
    <property type="entry name" value="ChsH2_Znr"/>
</dbReference>
<dbReference type="SUPFAM" id="SSF50249">
    <property type="entry name" value="Nucleic acid-binding proteins"/>
    <property type="match status" value="1"/>
</dbReference>